<feature type="compositionally biased region" description="Low complexity" evidence="1">
    <location>
        <begin position="390"/>
        <end position="421"/>
    </location>
</feature>
<evidence type="ECO:0000256" key="1">
    <source>
        <dbReference type="SAM" id="MobiDB-lite"/>
    </source>
</evidence>
<feature type="compositionally biased region" description="Low complexity" evidence="1">
    <location>
        <begin position="487"/>
        <end position="498"/>
    </location>
</feature>
<dbReference type="EnsemblMetazoa" id="CapteT224259">
    <property type="protein sequence ID" value="CapteP224259"/>
    <property type="gene ID" value="CapteG224259"/>
</dbReference>
<reference evidence="4" key="3">
    <citation type="submission" date="2015-06" db="UniProtKB">
        <authorList>
            <consortium name="EnsemblMetazoa"/>
        </authorList>
    </citation>
    <scope>IDENTIFICATION</scope>
</reference>
<feature type="compositionally biased region" description="Polar residues" evidence="1">
    <location>
        <begin position="447"/>
        <end position="459"/>
    </location>
</feature>
<dbReference type="AlphaFoldDB" id="R7UX73"/>
<feature type="compositionally biased region" description="Polar residues" evidence="1">
    <location>
        <begin position="309"/>
        <end position="348"/>
    </location>
</feature>
<reference evidence="3 5" key="2">
    <citation type="journal article" date="2013" name="Nature">
        <title>Insights into bilaterian evolution from three spiralian genomes.</title>
        <authorList>
            <person name="Simakov O."/>
            <person name="Marletaz F."/>
            <person name="Cho S.J."/>
            <person name="Edsinger-Gonzales E."/>
            <person name="Havlak P."/>
            <person name="Hellsten U."/>
            <person name="Kuo D.H."/>
            <person name="Larsson T."/>
            <person name="Lv J."/>
            <person name="Arendt D."/>
            <person name="Savage R."/>
            <person name="Osoegawa K."/>
            <person name="de Jong P."/>
            <person name="Grimwood J."/>
            <person name="Chapman J.A."/>
            <person name="Shapiro H."/>
            <person name="Aerts A."/>
            <person name="Otillar R.P."/>
            <person name="Terry A.Y."/>
            <person name="Boore J.L."/>
            <person name="Grigoriev I.V."/>
            <person name="Lindberg D.R."/>
            <person name="Seaver E.C."/>
            <person name="Weisblat D.A."/>
            <person name="Putnam N.H."/>
            <person name="Rokhsar D.S."/>
        </authorList>
    </citation>
    <scope>NUCLEOTIDE SEQUENCE</scope>
    <source>
        <strain evidence="3 5">I ESC-2004</strain>
    </source>
</reference>
<feature type="signal peptide" evidence="2">
    <location>
        <begin position="1"/>
        <end position="18"/>
    </location>
</feature>
<dbReference type="OMA" id="SMWRENF"/>
<evidence type="ECO:0000313" key="4">
    <source>
        <dbReference type="EnsemblMetazoa" id="CapteP224259"/>
    </source>
</evidence>
<organism evidence="3">
    <name type="scientific">Capitella teleta</name>
    <name type="common">Polychaete worm</name>
    <dbReference type="NCBI Taxonomy" id="283909"/>
    <lineage>
        <taxon>Eukaryota</taxon>
        <taxon>Metazoa</taxon>
        <taxon>Spiralia</taxon>
        <taxon>Lophotrochozoa</taxon>
        <taxon>Annelida</taxon>
        <taxon>Polychaeta</taxon>
        <taxon>Sedentaria</taxon>
        <taxon>Scolecida</taxon>
        <taxon>Capitellidae</taxon>
        <taxon>Capitella</taxon>
    </lineage>
</organism>
<sequence>MWRVLVTVIVSLFCGVEGHGRLLRPPSRSSMWRLPEHRGAPINYNDNELNCGGFYNQWSRQGGRCGVCGDPWQGPRRNEPGGEYYTGVITADYTSGETIDVQVEITANHLGYFEFRLCTDAENFNGMSPEECLDEHLLQFENGETQYDLGTTRGKVNLRLELPEYITCTHCFLQWKWNGGNNWGAEPNKPGCVGCGPQEQFYGCSDISIHSLTGEEPKTDVPPASTAAPSTAAPIEEDLPIIVDNEGVQKICKAIGAWAGQASIDAWCEVNCANNYCPSSHCHCVVVVPKEPTTVRKPSTTEAPIPLAANTTTSPASNYTSPPVSNYTSPPTFNETSPPVSNETSPPVSNYTTPPPSNYTSPPVSNYTSPPVTNYTSPPVSNYTSPPVSNYTSPPVTNYTNPPVTNYTSPPTSNETSPPVSKKQAHLSNYTTPPPSNYTSPPVSNYTSPPVTNYTNPPVSNYTSPPTSNETSPPVSNETSPPVSNYTTTPASNQTSPSTAPPSTTPTEQRECFAAKAYAEQPGMNEWCAINCANNYCPESHCACSGDSPTTTTSTPSVPPKFQCFAAGAYKRVPGLGQWCLTVCSQSNWCPRTHCNCYIA</sequence>
<evidence type="ECO:0000313" key="3">
    <source>
        <dbReference type="EMBL" id="ELU11163.1"/>
    </source>
</evidence>
<feature type="region of interest" description="Disordered" evidence="1">
    <location>
        <begin position="382"/>
        <end position="508"/>
    </location>
</feature>
<evidence type="ECO:0000256" key="2">
    <source>
        <dbReference type="SAM" id="SignalP"/>
    </source>
</evidence>
<proteinExistence type="predicted"/>
<feature type="compositionally biased region" description="Low complexity" evidence="1">
    <location>
        <begin position="358"/>
        <end position="367"/>
    </location>
</feature>
<feature type="region of interest" description="Disordered" evidence="1">
    <location>
        <begin position="295"/>
        <end position="370"/>
    </location>
</feature>
<name>R7UX73_CAPTE</name>
<accession>R7UX73</accession>
<protein>
    <submittedName>
        <fullName evidence="3 4">Uncharacterized protein</fullName>
    </submittedName>
</protein>
<feature type="compositionally biased region" description="Low complexity" evidence="1">
    <location>
        <begin position="437"/>
        <end position="446"/>
    </location>
</feature>
<dbReference type="STRING" id="283909.R7UX73"/>
<keyword evidence="5" id="KW-1185">Reference proteome</keyword>
<dbReference type="EMBL" id="AMQN01005826">
    <property type="status" value="NOT_ANNOTATED_CDS"/>
    <property type="molecule type" value="Genomic_DNA"/>
</dbReference>
<evidence type="ECO:0000313" key="5">
    <source>
        <dbReference type="Proteomes" id="UP000014760"/>
    </source>
</evidence>
<dbReference type="Proteomes" id="UP000014760">
    <property type="component" value="Unassembled WGS sequence"/>
</dbReference>
<feature type="compositionally biased region" description="Low complexity" evidence="1">
    <location>
        <begin position="460"/>
        <end position="477"/>
    </location>
</feature>
<dbReference type="OrthoDB" id="64893at2759"/>
<gene>
    <name evidence="3" type="ORF">CAPTEDRAFT_224259</name>
</gene>
<reference evidence="5" key="1">
    <citation type="submission" date="2012-12" db="EMBL/GenBank/DDBJ databases">
        <authorList>
            <person name="Hellsten U."/>
            <person name="Grimwood J."/>
            <person name="Chapman J.A."/>
            <person name="Shapiro H."/>
            <person name="Aerts A."/>
            <person name="Otillar R.P."/>
            <person name="Terry A.Y."/>
            <person name="Boore J.L."/>
            <person name="Simakov O."/>
            <person name="Marletaz F."/>
            <person name="Cho S.-J."/>
            <person name="Edsinger-Gonzales E."/>
            <person name="Havlak P."/>
            <person name="Kuo D.-H."/>
            <person name="Larsson T."/>
            <person name="Lv J."/>
            <person name="Arendt D."/>
            <person name="Savage R."/>
            <person name="Osoegawa K."/>
            <person name="de Jong P."/>
            <person name="Lindberg D.R."/>
            <person name="Seaver E.C."/>
            <person name="Weisblat D.A."/>
            <person name="Putnam N.H."/>
            <person name="Grigoriev I.V."/>
            <person name="Rokhsar D.S."/>
        </authorList>
    </citation>
    <scope>NUCLEOTIDE SEQUENCE</scope>
    <source>
        <strain evidence="5">I ESC-2004</strain>
    </source>
</reference>
<keyword evidence="2" id="KW-0732">Signal</keyword>
<feature type="chain" id="PRO_5008788468" evidence="2">
    <location>
        <begin position="19"/>
        <end position="600"/>
    </location>
</feature>
<dbReference type="HOGENOM" id="CLU_041201_0_1_1"/>
<dbReference type="EMBL" id="KB296906">
    <property type="protein sequence ID" value="ELU11163.1"/>
    <property type="molecule type" value="Genomic_DNA"/>
</dbReference>